<dbReference type="EMBL" id="JACOFV010000006">
    <property type="protein sequence ID" value="MBC3862001.1"/>
    <property type="molecule type" value="Genomic_DNA"/>
</dbReference>
<reference evidence="4" key="1">
    <citation type="submission" date="2020-08" db="EMBL/GenBank/DDBJ databases">
        <title>Novel species isolated from subtropical streams in China.</title>
        <authorList>
            <person name="Lu H."/>
        </authorList>
    </citation>
    <scope>NUCLEOTIDE SEQUENCE</scope>
    <source>
        <strain evidence="4">KACC 12607</strain>
    </source>
</reference>
<dbReference type="InterPro" id="IPR036890">
    <property type="entry name" value="HATPase_C_sf"/>
</dbReference>
<sequence length="377" mass="41134">MLPISIGVSALYLTGPGLAVLVRQLQFVEKKEAIYLTLALVFGGLLSYGIYQLSDYFCDWVSSEKKVHGSFEFAAKFEGHNSPASKELESGINSFHSVKPKPQVSAASTAASSDEQTAKEANQNINQFLTPVVNGFVDTLIVISLGGGFDLWLFFRQKKRLLEDQRLRELKQAQEARREAELRLSVLVAQVEPHFLFNTLAGVRSAINTEPVRATAIVDHLVDYLRTTIPKFRSDGSSSQARLQQQLDAARAYLNLMQARIPRLNFSIESEIADAALPPLMLISLVENAIKHGVEPKIGPAHIAINARELVFDKQSLLELSVADDGVGFGGTTSGSGIGLENIRERLASMYGDVANLTLKANPEGGVTAIICLPLEK</sequence>
<evidence type="ECO:0000313" key="4">
    <source>
        <dbReference type="EMBL" id="MBC3862001.1"/>
    </source>
</evidence>
<dbReference type="AlphaFoldDB" id="A0A923KPR3"/>
<dbReference type="SMART" id="SM00387">
    <property type="entry name" value="HATPase_c"/>
    <property type="match status" value="1"/>
</dbReference>
<keyword evidence="4" id="KW-0808">Transferase</keyword>
<feature type="transmembrane region" description="Helical" evidence="2">
    <location>
        <begin position="34"/>
        <end position="51"/>
    </location>
</feature>
<name>A0A923KPR3_9BURK</name>
<evidence type="ECO:0000313" key="5">
    <source>
        <dbReference type="Proteomes" id="UP000634011"/>
    </source>
</evidence>
<feature type="coiled-coil region" evidence="1">
    <location>
        <begin position="159"/>
        <end position="190"/>
    </location>
</feature>
<dbReference type="GO" id="GO:0016020">
    <property type="term" value="C:membrane"/>
    <property type="evidence" value="ECO:0007669"/>
    <property type="project" value="InterPro"/>
</dbReference>
<organism evidence="4 5">
    <name type="scientific">Undibacterium jejuense</name>
    <dbReference type="NCBI Taxonomy" id="1344949"/>
    <lineage>
        <taxon>Bacteria</taxon>
        <taxon>Pseudomonadati</taxon>
        <taxon>Pseudomonadota</taxon>
        <taxon>Betaproteobacteria</taxon>
        <taxon>Burkholderiales</taxon>
        <taxon>Oxalobacteraceae</taxon>
        <taxon>Undibacterium</taxon>
    </lineage>
</organism>
<proteinExistence type="predicted"/>
<dbReference type="GO" id="GO:0000155">
    <property type="term" value="F:phosphorelay sensor kinase activity"/>
    <property type="evidence" value="ECO:0007669"/>
    <property type="project" value="InterPro"/>
</dbReference>
<gene>
    <name evidence="4" type="ORF">H8K32_07830</name>
</gene>
<dbReference type="InterPro" id="IPR010559">
    <property type="entry name" value="Sig_transdc_His_kin_internal"/>
</dbReference>
<keyword evidence="5" id="KW-1185">Reference proteome</keyword>
<keyword evidence="1" id="KW-0175">Coiled coil</keyword>
<evidence type="ECO:0000256" key="2">
    <source>
        <dbReference type="SAM" id="Phobius"/>
    </source>
</evidence>
<dbReference type="Pfam" id="PF02518">
    <property type="entry name" value="HATPase_c"/>
    <property type="match status" value="1"/>
</dbReference>
<feature type="transmembrane region" description="Helical" evidence="2">
    <location>
        <begin position="136"/>
        <end position="155"/>
    </location>
</feature>
<feature type="transmembrane region" description="Helical" evidence="2">
    <location>
        <begin position="6"/>
        <end position="22"/>
    </location>
</feature>
<comment type="caution">
    <text evidence="4">The sequence shown here is derived from an EMBL/GenBank/DDBJ whole genome shotgun (WGS) entry which is preliminary data.</text>
</comment>
<keyword evidence="2" id="KW-1133">Transmembrane helix</keyword>
<feature type="domain" description="Histidine kinase/HSP90-like ATPase" evidence="3">
    <location>
        <begin position="273"/>
        <end position="377"/>
    </location>
</feature>
<evidence type="ECO:0000259" key="3">
    <source>
        <dbReference type="SMART" id="SM00387"/>
    </source>
</evidence>
<protein>
    <submittedName>
        <fullName evidence="4">Histidine kinase</fullName>
    </submittedName>
</protein>
<dbReference type="PANTHER" id="PTHR34220">
    <property type="entry name" value="SENSOR HISTIDINE KINASE YPDA"/>
    <property type="match status" value="1"/>
</dbReference>
<dbReference type="InterPro" id="IPR003594">
    <property type="entry name" value="HATPase_dom"/>
</dbReference>
<keyword evidence="2" id="KW-0812">Transmembrane</keyword>
<dbReference type="SUPFAM" id="SSF55874">
    <property type="entry name" value="ATPase domain of HSP90 chaperone/DNA topoisomerase II/histidine kinase"/>
    <property type="match status" value="1"/>
</dbReference>
<accession>A0A923KPR3</accession>
<dbReference type="Pfam" id="PF06580">
    <property type="entry name" value="His_kinase"/>
    <property type="match status" value="1"/>
</dbReference>
<dbReference type="PANTHER" id="PTHR34220:SF9">
    <property type="entry name" value="SIGNAL TRANSDUCTION HISTIDINE KINASE INTERNAL REGION DOMAIN-CONTAINING PROTEIN"/>
    <property type="match status" value="1"/>
</dbReference>
<dbReference type="Proteomes" id="UP000634011">
    <property type="component" value="Unassembled WGS sequence"/>
</dbReference>
<evidence type="ECO:0000256" key="1">
    <source>
        <dbReference type="SAM" id="Coils"/>
    </source>
</evidence>
<dbReference type="Gene3D" id="3.30.565.10">
    <property type="entry name" value="Histidine kinase-like ATPase, C-terminal domain"/>
    <property type="match status" value="1"/>
</dbReference>
<keyword evidence="4" id="KW-0418">Kinase</keyword>
<dbReference type="InterPro" id="IPR050640">
    <property type="entry name" value="Bact_2-comp_sensor_kinase"/>
</dbReference>
<keyword evidence="2" id="KW-0472">Membrane</keyword>